<keyword evidence="1" id="KW-0812">Transmembrane</keyword>
<evidence type="ECO:0000256" key="1">
    <source>
        <dbReference type="SAM" id="Phobius"/>
    </source>
</evidence>
<dbReference type="EMBL" id="JACXAE010000060">
    <property type="protein sequence ID" value="MBD2773738.1"/>
    <property type="molecule type" value="Genomic_DNA"/>
</dbReference>
<proteinExistence type="predicted"/>
<comment type="caution">
    <text evidence="3">The sequence shown here is derived from an EMBL/GenBank/DDBJ whole genome shotgun (WGS) entry which is preliminary data.</text>
</comment>
<feature type="domain" description="Cyanobacterial TRADD-N associated 2 transmembrane" evidence="2">
    <location>
        <begin position="17"/>
        <end position="80"/>
    </location>
</feature>
<evidence type="ECO:0000313" key="4">
    <source>
        <dbReference type="Proteomes" id="UP000629098"/>
    </source>
</evidence>
<keyword evidence="1" id="KW-1133">Transmembrane helix</keyword>
<keyword evidence="1" id="KW-0472">Membrane</keyword>
<dbReference type="RefSeq" id="WP_190829891.1">
    <property type="nucleotide sequence ID" value="NZ_CAWPPI010000060.1"/>
</dbReference>
<feature type="transmembrane region" description="Helical" evidence="1">
    <location>
        <begin position="24"/>
        <end position="48"/>
    </location>
</feature>
<sequence length="99" mass="10636">MLNQNNDFNRETSFLKERIRQAKLAFNVFLGATVLSGAVSFTGVYLILSGQVSSGTMTSAGGLVSNVAFAKLAKDANDRLDKAMEEDEVQSAITSITQD</sequence>
<evidence type="ECO:0000259" key="2">
    <source>
        <dbReference type="Pfam" id="PF20712"/>
    </source>
</evidence>
<protein>
    <recommendedName>
        <fullName evidence="2">Cyanobacterial TRADD-N associated 2 transmembrane domain-containing protein</fullName>
    </recommendedName>
</protein>
<gene>
    <name evidence="3" type="ORF">ICL16_17085</name>
</gene>
<name>A0A8J6XGD8_9CYAN</name>
<dbReference type="InterPro" id="IPR048567">
    <property type="entry name" value="CyanoTRADDas_TM"/>
</dbReference>
<reference evidence="3" key="1">
    <citation type="submission" date="2020-09" db="EMBL/GenBank/DDBJ databases">
        <title>Iningainema tapete sp. nov. (Scytonemataceae, Cyanobacteria) from greenhouses in central Florida (USA) produces two types of nodularin with biosynthetic potential for microcystin-LR and anabaenopeptins.</title>
        <authorList>
            <person name="Berthold D.E."/>
            <person name="Lefler F.W."/>
            <person name="Huang I.-S."/>
            <person name="Abdulla H."/>
            <person name="Zimba P.V."/>
            <person name="Laughinghouse H.D. IV."/>
        </authorList>
    </citation>
    <scope>NUCLEOTIDE SEQUENCE</scope>
    <source>
        <strain evidence="3">BLCCT55</strain>
    </source>
</reference>
<keyword evidence="4" id="KW-1185">Reference proteome</keyword>
<dbReference type="Proteomes" id="UP000629098">
    <property type="component" value="Unassembled WGS sequence"/>
</dbReference>
<accession>A0A8J6XGD8</accession>
<organism evidence="3 4">
    <name type="scientific">Iningainema tapete BLCC-T55</name>
    <dbReference type="NCBI Taxonomy" id="2748662"/>
    <lineage>
        <taxon>Bacteria</taxon>
        <taxon>Bacillati</taxon>
        <taxon>Cyanobacteriota</taxon>
        <taxon>Cyanophyceae</taxon>
        <taxon>Nostocales</taxon>
        <taxon>Scytonemataceae</taxon>
        <taxon>Iningainema tapete</taxon>
    </lineage>
</organism>
<evidence type="ECO:0000313" key="3">
    <source>
        <dbReference type="EMBL" id="MBD2773738.1"/>
    </source>
</evidence>
<dbReference type="AlphaFoldDB" id="A0A8J6XGD8"/>
<dbReference type="Pfam" id="PF20712">
    <property type="entry name" value="CyanoTRADDas_TM"/>
    <property type="match status" value="1"/>
</dbReference>